<dbReference type="KEGG" id="agv:OJF2_03740"/>
<dbReference type="InterPro" id="IPR052715">
    <property type="entry name" value="RAYT_transposase"/>
</dbReference>
<sequence>MPNYRRFRVPGATVFFTLVTHERRGFLADELARRCLREAIREVQKRHPFEVFAIVLLPDHVHAIWILPPGESDFSARWRYVKGQFSRSYLADGGEEGTLSPSRVKRNERGVWQRRFFEHTILDERDLEAHADYVHYNPVKHGCVARPADWPYSSFHRWVDQGHYDPEWGRTEAGPLAFPGIDATEYECE</sequence>
<evidence type="ECO:0000259" key="1">
    <source>
        <dbReference type="SMART" id="SM01321"/>
    </source>
</evidence>
<evidence type="ECO:0000313" key="3">
    <source>
        <dbReference type="Proteomes" id="UP000324233"/>
    </source>
</evidence>
<dbReference type="Proteomes" id="UP000324233">
    <property type="component" value="Chromosome"/>
</dbReference>
<dbReference type="RefSeq" id="WP_148590702.1">
    <property type="nucleotide sequence ID" value="NZ_CP042997.1"/>
</dbReference>
<dbReference type="GO" id="GO:0006313">
    <property type="term" value="P:DNA transposition"/>
    <property type="evidence" value="ECO:0007669"/>
    <property type="project" value="InterPro"/>
</dbReference>
<dbReference type="NCBIfam" id="NF047646">
    <property type="entry name" value="REP_Tyr_transpos"/>
    <property type="match status" value="1"/>
</dbReference>
<gene>
    <name evidence="2" type="ORF">OJF2_03740</name>
</gene>
<dbReference type="PANTHER" id="PTHR36966:SF1">
    <property type="entry name" value="REP-ASSOCIATED TYROSINE TRANSPOSASE"/>
    <property type="match status" value="1"/>
</dbReference>
<name>A0A5B9VVF2_9BACT</name>
<proteinExistence type="predicted"/>
<dbReference type="InterPro" id="IPR036515">
    <property type="entry name" value="Transposase_17_sf"/>
</dbReference>
<dbReference type="PANTHER" id="PTHR36966">
    <property type="entry name" value="REP-ASSOCIATED TYROSINE TRANSPOSASE"/>
    <property type="match status" value="1"/>
</dbReference>
<dbReference type="OrthoDB" id="277009at2"/>
<dbReference type="GO" id="GO:0043565">
    <property type="term" value="F:sequence-specific DNA binding"/>
    <property type="evidence" value="ECO:0007669"/>
    <property type="project" value="TreeGrafter"/>
</dbReference>
<dbReference type="EMBL" id="CP042997">
    <property type="protein sequence ID" value="QEH31907.1"/>
    <property type="molecule type" value="Genomic_DNA"/>
</dbReference>
<keyword evidence="3" id="KW-1185">Reference proteome</keyword>
<feature type="domain" description="Transposase IS200-like" evidence="1">
    <location>
        <begin position="9"/>
        <end position="137"/>
    </location>
</feature>
<dbReference type="SUPFAM" id="SSF143422">
    <property type="entry name" value="Transposase IS200-like"/>
    <property type="match status" value="1"/>
</dbReference>
<dbReference type="InterPro" id="IPR002686">
    <property type="entry name" value="Transposase_17"/>
</dbReference>
<dbReference type="AlphaFoldDB" id="A0A5B9VVF2"/>
<dbReference type="Pfam" id="PF01797">
    <property type="entry name" value="Y1_Tnp"/>
    <property type="match status" value="1"/>
</dbReference>
<evidence type="ECO:0000313" key="2">
    <source>
        <dbReference type="EMBL" id="QEH31907.1"/>
    </source>
</evidence>
<accession>A0A5B9VVF2</accession>
<reference evidence="2 3" key="1">
    <citation type="submission" date="2019-08" db="EMBL/GenBank/DDBJ databases">
        <title>Deep-cultivation of Planctomycetes and their phenomic and genomic characterization uncovers novel biology.</title>
        <authorList>
            <person name="Wiegand S."/>
            <person name="Jogler M."/>
            <person name="Boedeker C."/>
            <person name="Pinto D."/>
            <person name="Vollmers J."/>
            <person name="Rivas-Marin E."/>
            <person name="Kohn T."/>
            <person name="Peeters S.H."/>
            <person name="Heuer A."/>
            <person name="Rast P."/>
            <person name="Oberbeckmann S."/>
            <person name="Bunk B."/>
            <person name="Jeske O."/>
            <person name="Meyerdierks A."/>
            <person name="Storesund J.E."/>
            <person name="Kallscheuer N."/>
            <person name="Luecker S."/>
            <person name="Lage O.M."/>
            <person name="Pohl T."/>
            <person name="Merkel B.J."/>
            <person name="Hornburger P."/>
            <person name="Mueller R.-W."/>
            <person name="Bruemmer F."/>
            <person name="Labrenz M."/>
            <person name="Spormann A.M."/>
            <person name="Op den Camp H."/>
            <person name="Overmann J."/>
            <person name="Amann R."/>
            <person name="Jetten M.S.M."/>
            <person name="Mascher T."/>
            <person name="Medema M.H."/>
            <person name="Devos D.P."/>
            <person name="Kaster A.-K."/>
            <person name="Ovreas L."/>
            <person name="Rohde M."/>
            <person name="Galperin M.Y."/>
            <person name="Jogler C."/>
        </authorList>
    </citation>
    <scope>NUCLEOTIDE SEQUENCE [LARGE SCALE GENOMIC DNA]</scope>
    <source>
        <strain evidence="2 3">OJF2</strain>
    </source>
</reference>
<dbReference type="Gene3D" id="3.30.70.1290">
    <property type="entry name" value="Transposase IS200-like"/>
    <property type="match status" value="1"/>
</dbReference>
<dbReference type="GO" id="GO:0004803">
    <property type="term" value="F:transposase activity"/>
    <property type="evidence" value="ECO:0007669"/>
    <property type="project" value="InterPro"/>
</dbReference>
<organism evidence="2 3">
    <name type="scientific">Aquisphaera giovannonii</name>
    <dbReference type="NCBI Taxonomy" id="406548"/>
    <lineage>
        <taxon>Bacteria</taxon>
        <taxon>Pseudomonadati</taxon>
        <taxon>Planctomycetota</taxon>
        <taxon>Planctomycetia</taxon>
        <taxon>Isosphaerales</taxon>
        <taxon>Isosphaeraceae</taxon>
        <taxon>Aquisphaera</taxon>
    </lineage>
</organism>
<protein>
    <submittedName>
        <fullName evidence="2">Transposase IS200 like protein</fullName>
    </submittedName>
</protein>
<dbReference type="SMART" id="SM01321">
    <property type="entry name" value="Y1_Tnp"/>
    <property type="match status" value="1"/>
</dbReference>